<evidence type="ECO:0000256" key="6">
    <source>
        <dbReference type="SAM" id="MobiDB-lite"/>
    </source>
</evidence>
<sequence>METIRQKKEAIIRLRSQPWNMKRKRRTLKVARRYLKRQQSKVSRWHLYKVEAHRQWAIFGRWISNMKIYLIPWEAKIKTIESHYGSVVSSYFTFLRWILSVNITMTIIMMLFVTIPEWLADSRGDPERYNRTYHIKVMKEKDIPRADELNTILDFKGYFEYSLLFYGYYSSETYFGDTVQYSVPVAYFIVNLFILGYSFFIILQKMASNARQSKLAGGKAEQYVFNWKLFAGWDYSIGNAETAANFVMANVNKFREIIAEYNVNQAGKFDFFQFTLRVLSNILILAMQAGSVWAILAVSQITTKTSFIQRNAVSITVSFITLTFPNFFDLISKMERYHPRTALRLQLGRVLFLYILNYYTLIISLMFMLNTMESQRNVGEHLVQIPQYSDHHNNAPTYNYSYNQMIKQRSGRQVVFDLSSVASSIFNRSKFHDIPTTPSPGKLWTTVFPNFGPVVITNPKAVVSENRRSAMNASIFLTYPIGNTDWTKNISVKPVLLNYSTTVRAVLSAARLSTDWYEECWENLIGEEITKLVTTDLVMTIASILVIDFLRALWVRYTNIWWFWNLETTFPEYGEFKVAENVLHLVNNQGMIWLGLFFVPMLPAINNIKLIILMYIRGWAVMTCNVPARQIFRASRSSNFYLMLLLLMLFLCTLPVGYVIASKKPSKICGPFGSQERFYSIIVQLLDRNLTKGLVDAIRYMISPGIVIPVLLLLLLTIYFLFALVRGLREANTDLTKQLLHERTEEKKRIFELAGGRKRSITNNHDNTHSALLPMKSENINDRTNKINNIMDHDHDISPDKLQRRSSKDLHNFVPSLKIVSEVEHSESDEEKPEQKLLQELKEIEESEVIEVKRGWKQKIKTWLGLDKQSNRSKKLRSRNDQKDIEAANGSSISGKKSGTSDDQLSTTSIAESYLHNSPSSDKRIEEDEHEIRNSPTVLFSTKNNIKRNQKQTISKHLLRPQQTFDLQEIFMKTTVPLLKPEQNRSICQPMQQNYNSDLFSSDDSFHESGKGIENRSHPSDRRFSYADPYSSYANAMMSPLMEMQTLSSTIYSEKEIKVEDEFNKAETKIIQQPESYSRKNKYEKISDNDGRNGKLKLDMRQKIEHNKMKLNDGNIIVHPEIHNPATISDTSDSNMEYKKEMDIYNRNSALETSNSQIKLGKVEARVFLRETKPKSHYSEVLQRPQISSDSESRMLVAGEDPRLYYTDSECTASTSHCKNFQKHKKPIHYAVPYYARISNTQEALQADTLVQQFLMRVNISEDRSGIFPDSSPSSSSKHSTYQPETTMSKVQHTINQRNLSPSETTRIHCKHTFV</sequence>
<keyword evidence="10" id="KW-1185">Reference proteome</keyword>
<feature type="domain" description="TMC" evidence="8">
    <location>
        <begin position="520"/>
        <end position="635"/>
    </location>
</feature>
<feature type="transmembrane region" description="Helical" evidence="7">
    <location>
        <begin position="278"/>
        <end position="301"/>
    </location>
</feature>
<evidence type="ECO:0000313" key="10">
    <source>
        <dbReference type="Proteomes" id="UP000024404"/>
    </source>
</evidence>
<dbReference type="OMA" id="KYEMRVE"/>
<evidence type="ECO:0000259" key="8">
    <source>
        <dbReference type="Pfam" id="PF07810"/>
    </source>
</evidence>
<feature type="transmembrane region" description="Helical" evidence="7">
    <location>
        <begin position="313"/>
        <end position="331"/>
    </location>
</feature>
<feature type="region of interest" description="Disordered" evidence="6">
    <location>
        <begin position="1265"/>
        <end position="1289"/>
    </location>
</feature>
<feature type="transmembrane region" description="Helical" evidence="7">
    <location>
        <begin position="351"/>
        <end position="369"/>
    </location>
</feature>
<organism evidence="9 10">
    <name type="scientific">Onchocerca volvulus</name>
    <dbReference type="NCBI Taxonomy" id="6282"/>
    <lineage>
        <taxon>Eukaryota</taxon>
        <taxon>Metazoa</taxon>
        <taxon>Ecdysozoa</taxon>
        <taxon>Nematoda</taxon>
        <taxon>Chromadorea</taxon>
        <taxon>Rhabditida</taxon>
        <taxon>Spirurina</taxon>
        <taxon>Spiruromorpha</taxon>
        <taxon>Filarioidea</taxon>
        <taxon>Onchocercidae</taxon>
        <taxon>Onchocerca</taxon>
    </lineage>
</organism>
<dbReference type="GO" id="GO:0008381">
    <property type="term" value="F:mechanosensitive monoatomic ion channel activity"/>
    <property type="evidence" value="ECO:0007669"/>
    <property type="project" value="TreeGrafter"/>
</dbReference>
<feature type="transmembrane region" description="Helical" evidence="7">
    <location>
        <begin position="697"/>
        <end position="722"/>
    </location>
</feature>
<dbReference type="InterPro" id="IPR012496">
    <property type="entry name" value="TMC_dom"/>
</dbReference>
<dbReference type="AlphaFoldDB" id="A0A8R1XPX4"/>
<dbReference type="EnsemblMetazoa" id="OVOC2058.1">
    <property type="protein sequence ID" value="OVOC2058.1"/>
    <property type="gene ID" value="WBGene00238867"/>
</dbReference>
<keyword evidence="3 7" id="KW-0812">Transmembrane</keyword>
<feature type="compositionally biased region" description="Basic and acidic residues" evidence="6">
    <location>
        <begin position="921"/>
        <end position="933"/>
    </location>
</feature>
<evidence type="ECO:0000256" key="2">
    <source>
        <dbReference type="ARBA" id="ARBA00006510"/>
    </source>
</evidence>
<feature type="compositionally biased region" description="Polar residues" evidence="6">
    <location>
        <begin position="902"/>
        <end position="920"/>
    </location>
</feature>
<dbReference type="PANTHER" id="PTHR23302">
    <property type="entry name" value="TRANSMEMBRANE CHANNEL-RELATED"/>
    <property type="match status" value="1"/>
</dbReference>
<evidence type="ECO:0000313" key="9">
    <source>
        <dbReference type="EnsemblMetazoa" id="OVOC2058.1"/>
    </source>
</evidence>
<dbReference type="Pfam" id="PF07810">
    <property type="entry name" value="TMC"/>
    <property type="match status" value="1"/>
</dbReference>
<reference evidence="9" key="2">
    <citation type="submission" date="2022-06" db="UniProtKB">
        <authorList>
            <consortium name="EnsemblMetazoa"/>
        </authorList>
    </citation>
    <scope>IDENTIFICATION</scope>
</reference>
<evidence type="ECO:0000256" key="5">
    <source>
        <dbReference type="ARBA" id="ARBA00023136"/>
    </source>
</evidence>
<keyword evidence="5 7" id="KW-0472">Membrane</keyword>
<comment type="similarity">
    <text evidence="2">Belongs to the TMC family.</text>
</comment>
<evidence type="ECO:0000256" key="4">
    <source>
        <dbReference type="ARBA" id="ARBA00022989"/>
    </source>
</evidence>
<dbReference type="GO" id="GO:0005886">
    <property type="term" value="C:plasma membrane"/>
    <property type="evidence" value="ECO:0007669"/>
    <property type="project" value="InterPro"/>
</dbReference>
<dbReference type="PANTHER" id="PTHR23302:SF65">
    <property type="entry name" value="TRANSMEMBRANE CHANNEL-LIKE PROTEIN 2"/>
    <property type="match status" value="1"/>
</dbReference>
<evidence type="ECO:0000256" key="3">
    <source>
        <dbReference type="ARBA" id="ARBA00022692"/>
    </source>
</evidence>
<proteinExistence type="inferred from homology"/>
<feature type="transmembrane region" description="Helical" evidence="7">
    <location>
        <begin position="94"/>
        <end position="115"/>
    </location>
</feature>
<feature type="transmembrane region" description="Helical" evidence="7">
    <location>
        <begin position="591"/>
        <end position="619"/>
    </location>
</feature>
<reference evidence="10" key="1">
    <citation type="submission" date="2013-10" db="EMBL/GenBank/DDBJ databases">
        <title>Genome sequencing of Onchocerca volvulus.</title>
        <authorList>
            <person name="Cotton J."/>
            <person name="Tsai J."/>
            <person name="Stanley E."/>
            <person name="Tracey A."/>
            <person name="Holroyd N."/>
            <person name="Lustigman S."/>
            <person name="Berriman M."/>
        </authorList>
    </citation>
    <scope>NUCLEOTIDE SEQUENCE</scope>
</reference>
<feature type="region of interest" description="Disordered" evidence="6">
    <location>
        <begin position="869"/>
        <end position="933"/>
    </location>
</feature>
<feature type="transmembrane region" description="Helical" evidence="7">
    <location>
        <begin position="640"/>
        <end position="661"/>
    </location>
</feature>
<dbReference type="InterPro" id="IPR038900">
    <property type="entry name" value="TMC"/>
</dbReference>
<keyword evidence="4 7" id="KW-1133">Transmembrane helix</keyword>
<accession>A0A8R1XPX4</accession>
<feature type="transmembrane region" description="Helical" evidence="7">
    <location>
        <begin position="185"/>
        <end position="203"/>
    </location>
</feature>
<evidence type="ECO:0000256" key="7">
    <source>
        <dbReference type="SAM" id="Phobius"/>
    </source>
</evidence>
<dbReference type="Proteomes" id="UP000024404">
    <property type="component" value="Unassembled WGS sequence"/>
</dbReference>
<dbReference type="EMBL" id="CMVM020000069">
    <property type="status" value="NOT_ANNOTATED_CDS"/>
    <property type="molecule type" value="Genomic_DNA"/>
</dbReference>
<name>A0A8R1XPX4_ONCVO</name>
<protein>
    <submittedName>
        <fullName evidence="9">TMC domain-containing protein</fullName>
    </submittedName>
</protein>
<feature type="compositionally biased region" description="Low complexity" evidence="6">
    <location>
        <begin position="1271"/>
        <end position="1280"/>
    </location>
</feature>
<evidence type="ECO:0000256" key="1">
    <source>
        <dbReference type="ARBA" id="ARBA00004141"/>
    </source>
</evidence>
<comment type="subcellular location">
    <subcellularLocation>
        <location evidence="1">Membrane</location>
        <topology evidence="1">Multi-pass membrane protein</topology>
    </subcellularLocation>
</comment>